<dbReference type="RefSeq" id="WP_089282401.1">
    <property type="nucleotide sequence ID" value="NZ_FZOJ01000006.1"/>
</dbReference>
<dbReference type="OrthoDB" id="552713at2"/>
<organism evidence="2 3">
    <name type="scientific">Anaerovirgula multivorans</name>
    <dbReference type="NCBI Taxonomy" id="312168"/>
    <lineage>
        <taxon>Bacteria</taxon>
        <taxon>Bacillati</taxon>
        <taxon>Bacillota</taxon>
        <taxon>Clostridia</taxon>
        <taxon>Peptostreptococcales</taxon>
        <taxon>Natronincolaceae</taxon>
        <taxon>Anaerovirgula</taxon>
    </lineage>
</organism>
<name>A0A239CUP2_9FIRM</name>
<dbReference type="GO" id="GO:0004519">
    <property type="term" value="F:endonuclease activity"/>
    <property type="evidence" value="ECO:0007669"/>
    <property type="project" value="UniProtKB-KW"/>
</dbReference>
<keyword evidence="2" id="KW-0540">Nuclease</keyword>
<protein>
    <submittedName>
        <fullName evidence="2">HNH endonuclease</fullName>
    </submittedName>
</protein>
<proteinExistence type="predicted"/>
<reference evidence="2 3" key="1">
    <citation type="submission" date="2017-06" db="EMBL/GenBank/DDBJ databases">
        <authorList>
            <person name="Kim H.J."/>
            <person name="Triplett B.A."/>
        </authorList>
    </citation>
    <scope>NUCLEOTIDE SEQUENCE [LARGE SCALE GENOMIC DNA]</scope>
    <source>
        <strain evidence="2 3">SCA</strain>
    </source>
</reference>
<dbReference type="SUPFAM" id="SSF54060">
    <property type="entry name" value="His-Me finger endonucleases"/>
    <property type="match status" value="1"/>
</dbReference>
<evidence type="ECO:0000259" key="1">
    <source>
        <dbReference type="Pfam" id="PF13392"/>
    </source>
</evidence>
<dbReference type="AlphaFoldDB" id="A0A239CUP2"/>
<evidence type="ECO:0000313" key="2">
    <source>
        <dbReference type="EMBL" id="SNS23830.1"/>
    </source>
</evidence>
<dbReference type="InterPro" id="IPR044925">
    <property type="entry name" value="His-Me_finger_sf"/>
</dbReference>
<keyword evidence="3" id="KW-1185">Reference proteome</keyword>
<sequence>MAKEDICEICGSENRVRRYKKTNQCLCEKHYKQMYNKGRISDNSPKSIYERNEIIIKDNYAEIIILDSYYNLKGKCLISIDKIDLVKKHKWRINGHGYVCGILNGKEVQIQKLIMGEVEDGKEIDHVSRDKLDNRDENLRVTTRIENSQNRGIASNNTSGGLQECVGKRIEIDGELINKHLNWGYIKDLKMR</sequence>
<dbReference type="Gene3D" id="3.90.75.20">
    <property type="match status" value="1"/>
</dbReference>
<accession>A0A239CUP2</accession>
<evidence type="ECO:0000313" key="3">
    <source>
        <dbReference type="Proteomes" id="UP000198304"/>
    </source>
</evidence>
<feature type="domain" description="HNH nuclease" evidence="1">
    <location>
        <begin position="115"/>
        <end position="148"/>
    </location>
</feature>
<keyword evidence="2" id="KW-0255">Endonuclease</keyword>
<keyword evidence="2" id="KW-0378">Hydrolase</keyword>
<dbReference type="Proteomes" id="UP000198304">
    <property type="component" value="Unassembled WGS sequence"/>
</dbReference>
<gene>
    <name evidence="2" type="ORF">SAMN05446037_1006163</name>
</gene>
<dbReference type="InterPro" id="IPR003615">
    <property type="entry name" value="HNH_nuc"/>
</dbReference>
<dbReference type="EMBL" id="FZOJ01000006">
    <property type="protein sequence ID" value="SNS23830.1"/>
    <property type="molecule type" value="Genomic_DNA"/>
</dbReference>
<dbReference type="Pfam" id="PF13392">
    <property type="entry name" value="HNH_3"/>
    <property type="match status" value="1"/>
</dbReference>